<evidence type="ECO:0000313" key="1">
    <source>
        <dbReference type="EMBL" id="OZS72121.1"/>
    </source>
</evidence>
<accession>A0A264VLE0</accession>
<sequence>MTLHINTKGYYPSITFDKDFRLSIENHEVQKIEGDTDALFTAMDAPIEEIVDFLLKHEWTDALMEEYITRGKGSLIFSAVAKLSKDAA</sequence>
<protein>
    <submittedName>
        <fullName evidence="1">Uncharacterized protein</fullName>
    </submittedName>
</protein>
<dbReference type="EMBL" id="NOWC01000045">
    <property type="protein sequence ID" value="OZS72121.1"/>
    <property type="molecule type" value="Genomic_DNA"/>
</dbReference>
<evidence type="ECO:0000313" key="2">
    <source>
        <dbReference type="Proteomes" id="UP000216001"/>
    </source>
</evidence>
<dbReference type="RefSeq" id="WP_048606419.1">
    <property type="nucleotide sequence ID" value="NZ_ABEXOA020000080.1"/>
</dbReference>
<name>A0A264VLE0_PRORE</name>
<proteinExistence type="predicted"/>
<dbReference type="Proteomes" id="UP000216001">
    <property type="component" value="Unassembled WGS sequence"/>
</dbReference>
<reference evidence="1 2" key="1">
    <citation type="submission" date="2017-07" db="EMBL/GenBank/DDBJ databases">
        <title>blaIMP-27 on transferable plasmids in Proteus mirabilis and Providencia rettgeri.</title>
        <authorList>
            <person name="Potter R."/>
        </authorList>
    </citation>
    <scope>NUCLEOTIDE SEQUENCE [LARGE SCALE GENOMIC DNA]</scope>
    <source>
        <strain evidence="1 2">PR1</strain>
    </source>
</reference>
<dbReference type="AlphaFoldDB" id="A0A264VLE0"/>
<organism evidence="1 2">
    <name type="scientific">Providencia rettgeri</name>
    <dbReference type="NCBI Taxonomy" id="587"/>
    <lineage>
        <taxon>Bacteria</taxon>
        <taxon>Pseudomonadati</taxon>
        <taxon>Pseudomonadota</taxon>
        <taxon>Gammaproteobacteria</taxon>
        <taxon>Enterobacterales</taxon>
        <taxon>Morganellaceae</taxon>
        <taxon>Providencia</taxon>
    </lineage>
</organism>
<comment type="caution">
    <text evidence="1">The sequence shown here is derived from an EMBL/GenBank/DDBJ whole genome shotgun (WGS) entry which is preliminary data.</text>
</comment>
<gene>
    <name evidence="1" type="ORF">CHI95_23415</name>
</gene>